<reference evidence="14 15" key="1">
    <citation type="journal article" date="2012" name="Front. Microbiol.">
        <title>Complete genome of Ignavibacterium album, a metabolically versatile, flagellated, facultative anaerobe from the phylum Chlorobi.</title>
        <authorList>
            <person name="Liu Z."/>
            <person name="Frigaard N.-U."/>
            <person name="Vogl K."/>
            <person name="Iino T."/>
            <person name="Ohkuma M."/>
            <person name="Overmann J."/>
            <person name="Bryant D.A."/>
        </authorList>
    </citation>
    <scope>NUCLEOTIDE SEQUENCE [LARGE SCALE GENOMIC DNA]</scope>
    <source>
        <strain evidence="15">DSM 19864 / JCM 16511 / NBRC 101810 / Mat9-16</strain>
    </source>
</reference>
<dbReference type="SFLD" id="SFLDG01386">
    <property type="entry name" value="main_SPASM_domain-containing"/>
    <property type="match status" value="1"/>
</dbReference>
<dbReference type="GO" id="GO:0005525">
    <property type="term" value="F:GTP binding"/>
    <property type="evidence" value="ECO:0007669"/>
    <property type="project" value="UniProtKB-KW"/>
</dbReference>
<dbReference type="GO" id="GO:0061799">
    <property type="term" value="F:cyclic pyranopterin monophosphate synthase activity"/>
    <property type="evidence" value="ECO:0007669"/>
    <property type="project" value="TreeGrafter"/>
</dbReference>
<evidence type="ECO:0000256" key="2">
    <source>
        <dbReference type="ARBA" id="ARBA00012167"/>
    </source>
</evidence>
<proteinExistence type="predicted"/>
<dbReference type="InterPro" id="IPR050105">
    <property type="entry name" value="MoCo_biosynth_MoaA/MoaC"/>
</dbReference>
<dbReference type="Pfam" id="PF06463">
    <property type="entry name" value="Mob_synth_C"/>
    <property type="match status" value="1"/>
</dbReference>
<dbReference type="InterPro" id="IPR006638">
    <property type="entry name" value="Elp3/MiaA/NifB-like_rSAM"/>
</dbReference>
<organism evidence="14 15">
    <name type="scientific">Ignavibacterium album (strain DSM 19864 / JCM 16511 / NBRC 101810 / Mat9-16)</name>
    <dbReference type="NCBI Taxonomy" id="945713"/>
    <lineage>
        <taxon>Bacteria</taxon>
        <taxon>Pseudomonadati</taxon>
        <taxon>Ignavibacteriota</taxon>
        <taxon>Ignavibacteria</taxon>
        <taxon>Ignavibacteriales</taxon>
        <taxon>Ignavibacteriaceae</taxon>
        <taxon>Ignavibacterium</taxon>
    </lineage>
</organism>
<dbReference type="SFLD" id="SFLDG01067">
    <property type="entry name" value="SPASM/twitch_domain_containing"/>
    <property type="match status" value="1"/>
</dbReference>
<dbReference type="SFLD" id="SFLDS00029">
    <property type="entry name" value="Radical_SAM"/>
    <property type="match status" value="1"/>
</dbReference>
<comment type="cofactor">
    <cofactor evidence="1">
        <name>[4Fe-4S] cluster</name>
        <dbReference type="ChEBI" id="CHEBI:49883"/>
    </cofactor>
</comment>
<keyword evidence="15" id="KW-1185">Reference proteome</keyword>
<keyword evidence="3" id="KW-0004">4Fe-4S</keyword>
<protein>
    <recommendedName>
        <fullName evidence="2">GTP 3',8-cyclase</fullName>
        <ecNumber evidence="2">4.1.99.22</ecNumber>
    </recommendedName>
</protein>
<name>I0ANF5_IGNAJ</name>
<comment type="catalytic activity">
    <reaction evidence="12">
        <text>GTP + AH2 + S-adenosyl-L-methionine = (8S)-3',8-cyclo-7,8-dihydroguanosine 5'-triphosphate + 5'-deoxyadenosine + L-methionine + A + H(+)</text>
        <dbReference type="Rhea" id="RHEA:49576"/>
        <dbReference type="ChEBI" id="CHEBI:13193"/>
        <dbReference type="ChEBI" id="CHEBI:15378"/>
        <dbReference type="ChEBI" id="CHEBI:17319"/>
        <dbReference type="ChEBI" id="CHEBI:17499"/>
        <dbReference type="ChEBI" id="CHEBI:37565"/>
        <dbReference type="ChEBI" id="CHEBI:57844"/>
        <dbReference type="ChEBI" id="CHEBI:59789"/>
        <dbReference type="ChEBI" id="CHEBI:131766"/>
        <dbReference type="EC" id="4.1.99.22"/>
    </reaction>
</comment>
<dbReference type="HOGENOM" id="CLU_009273_0_0_10"/>
<dbReference type="InterPro" id="IPR010505">
    <property type="entry name" value="MoaA_twitch"/>
</dbReference>
<dbReference type="EMBL" id="CP003418">
    <property type="protein sequence ID" value="AFH50512.1"/>
    <property type="molecule type" value="Genomic_DNA"/>
</dbReference>
<evidence type="ECO:0000256" key="3">
    <source>
        <dbReference type="ARBA" id="ARBA00022485"/>
    </source>
</evidence>
<evidence type="ECO:0000256" key="6">
    <source>
        <dbReference type="ARBA" id="ARBA00022741"/>
    </source>
</evidence>
<keyword evidence="4" id="KW-0949">S-adenosyl-L-methionine</keyword>
<dbReference type="STRING" id="945713.IALB_2809"/>
<dbReference type="InterPro" id="IPR000385">
    <property type="entry name" value="MoaA_NifB_PqqE_Fe-S-bd_CS"/>
</dbReference>
<keyword evidence="8" id="KW-0411">Iron-sulfur</keyword>
<dbReference type="PROSITE" id="PS01305">
    <property type="entry name" value="MOAA_NIFB_PQQE"/>
    <property type="match status" value="1"/>
</dbReference>
<dbReference type="AlphaFoldDB" id="I0ANF5"/>
<dbReference type="NCBIfam" id="TIGR02666">
    <property type="entry name" value="moaA"/>
    <property type="match status" value="1"/>
</dbReference>
<dbReference type="EC" id="4.1.99.22" evidence="2"/>
<keyword evidence="9" id="KW-0342">GTP-binding</keyword>
<dbReference type="InterPro" id="IPR013785">
    <property type="entry name" value="Aldolase_TIM"/>
</dbReference>
<dbReference type="GO" id="GO:0046872">
    <property type="term" value="F:metal ion binding"/>
    <property type="evidence" value="ECO:0007669"/>
    <property type="project" value="UniProtKB-KW"/>
</dbReference>
<dbReference type="SFLD" id="SFLDG01383">
    <property type="entry name" value="cyclic_pyranopterin_phosphate"/>
    <property type="match status" value="1"/>
</dbReference>
<evidence type="ECO:0000259" key="13">
    <source>
        <dbReference type="PROSITE" id="PS51918"/>
    </source>
</evidence>
<dbReference type="Proteomes" id="UP000007394">
    <property type="component" value="Chromosome"/>
</dbReference>
<dbReference type="RefSeq" id="WP_014561651.1">
    <property type="nucleotide sequence ID" value="NC_017464.1"/>
</dbReference>
<dbReference type="PANTHER" id="PTHR22960">
    <property type="entry name" value="MOLYBDOPTERIN COFACTOR SYNTHESIS PROTEIN A"/>
    <property type="match status" value="1"/>
</dbReference>
<dbReference type="SUPFAM" id="SSF102114">
    <property type="entry name" value="Radical SAM enzymes"/>
    <property type="match status" value="1"/>
</dbReference>
<gene>
    <name evidence="14" type="primary">moaA</name>
    <name evidence="14" type="ordered locus">IALB_2809</name>
</gene>
<evidence type="ECO:0000313" key="15">
    <source>
        <dbReference type="Proteomes" id="UP000007394"/>
    </source>
</evidence>
<sequence length="331" mass="38096">MKLKDNFNRTHDYVRISLIDKCNLNCIYCNPSNTLAKLESNKSILSYEELYRLIKILVRDLEVKKIRFTGGEPLIRKDVMKFFEMISSLKKQYDFEIGITTNGTHLLDKLDGLKKFGVERLNISLDTLNKTKFIAITGKDFFDDTVTAIQKAISLGFKSVKVNAVVIKNINDDELNNFVEYFKSYPITVRFIEYMPFTGNQWDGSKFLSWREMKYQIEEKFSLTEIESDGKVSKDFFVDEEQLKIGFISSISDHFCDSCNRLRITATGQIKNCLFSNPSEVSLKSLLSDESISDETIVEFIQKSLQSKWMKHPSADELAVLNQNNMMSIGG</sequence>
<dbReference type="Pfam" id="PF04055">
    <property type="entry name" value="Radical_SAM"/>
    <property type="match status" value="1"/>
</dbReference>
<dbReference type="OrthoDB" id="9763993at2"/>
<keyword evidence="7" id="KW-0408">Iron</keyword>
<keyword evidence="5" id="KW-0479">Metal-binding</keyword>
<dbReference type="SMART" id="SM00729">
    <property type="entry name" value="Elp3"/>
    <property type="match status" value="1"/>
</dbReference>
<dbReference type="GO" id="GO:0061798">
    <property type="term" value="F:GTP 3',8'-cyclase activity"/>
    <property type="evidence" value="ECO:0007669"/>
    <property type="project" value="UniProtKB-EC"/>
</dbReference>
<dbReference type="eggNOG" id="COG2896">
    <property type="taxonomic scope" value="Bacteria"/>
</dbReference>
<evidence type="ECO:0000256" key="9">
    <source>
        <dbReference type="ARBA" id="ARBA00023134"/>
    </source>
</evidence>
<feature type="domain" description="Radical SAM core" evidence="13">
    <location>
        <begin position="6"/>
        <end position="239"/>
    </location>
</feature>
<keyword evidence="6" id="KW-0547">Nucleotide-binding</keyword>
<dbReference type="KEGG" id="ial:IALB_2809"/>
<dbReference type="InterPro" id="IPR040064">
    <property type="entry name" value="MoaA-like"/>
</dbReference>
<dbReference type="GO" id="GO:0006777">
    <property type="term" value="P:Mo-molybdopterin cofactor biosynthetic process"/>
    <property type="evidence" value="ECO:0007669"/>
    <property type="project" value="UniProtKB-KW"/>
</dbReference>
<dbReference type="GO" id="GO:0051539">
    <property type="term" value="F:4 iron, 4 sulfur cluster binding"/>
    <property type="evidence" value="ECO:0007669"/>
    <property type="project" value="UniProtKB-KW"/>
</dbReference>
<dbReference type="UniPathway" id="UPA00344"/>
<dbReference type="CDD" id="cd21117">
    <property type="entry name" value="Twitch_MoaA"/>
    <property type="match status" value="1"/>
</dbReference>
<accession>I0ANF5</accession>
<evidence type="ECO:0000256" key="8">
    <source>
        <dbReference type="ARBA" id="ARBA00023014"/>
    </source>
</evidence>
<dbReference type="PROSITE" id="PS51918">
    <property type="entry name" value="RADICAL_SAM"/>
    <property type="match status" value="1"/>
</dbReference>
<evidence type="ECO:0000256" key="11">
    <source>
        <dbReference type="ARBA" id="ARBA00023239"/>
    </source>
</evidence>
<dbReference type="Gene3D" id="3.20.20.70">
    <property type="entry name" value="Aldolase class I"/>
    <property type="match status" value="1"/>
</dbReference>
<dbReference type="PATRIC" id="fig|945713.3.peg.2829"/>
<evidence type="ECO:0000256" key="12">
    <source>
        <dbReference type="ARBA" id="ARBA00048697"/>
    </source>
</evidence>
<evidence type="ECO:0000256" key="10">
    <source>
        <dbReference type="ARBA" id="ARBA00023150"/>
    </source>
</evidence>
<evidence type="ECO:0000313" key="14">
    <source>
        <dbReference type="EMBL" id="AFH50512.1"/>
    </source>
</evidence>
<evidence type="ECO:0000256" key="1">
    <source>
        <dbReference type="ARBA" id="ARBA00001966"/>
    </source>
</evidence>
<keyword evidence="11" id="KW-0456">Lyase</keyword>
<dbReference type="CDD" id="cd01335">
    <property type="entry name" value="Radical_SAM"/>
    <property type="match status" value="1"/>
</dbReference>
<evidence type="ECO:0000256" key="4">
    <source>
        <dbReference type="ARBA" id="ARBA00022691"/>
    </source>
</evidence>
<evidence type="ECO:0000256" key="7">
    <source>
        <dbReference type="ARBA" id="ARBA00023004"/>
    </source>
</evidence>
<dbReference type="InterPro" id="IPR013483">
    <property type="entry name" value="MoaA"/>
</dbReference>
<dbReference type="InterPro" id="IPR007197">
    <property type="entry name" value="rSAM"/>
</dbReference>
<dbReference type="PANTHER" id="PTHR22960:SF0">
    <property type="entry name" value="MOLYBDENUM COFACTOR BIOSYNTHESIS PROTEIN 1"/>
    <property type="match status" value="1"/>
</dbReference>
<dbReference type="InterPro" id="IPR058240">
    <property type="entry name" value="rSAM_sf"/>
</dbReference>
<keyword evidence="10" id="KW-0501">Molybdenum cofactor biosynthesis</keyword>
<evidence type="ECO:0000256" key="5">
    <source>
        <dbReference type="ARBA" id="ARBA00022723"/>
    </source>
</evidence>